<accession>A0A4Y1WPN1</accession>
<dbReference type="KEGG" id="acou:A5CBH24_01950"/>
<sequence>MKLRRMFFLLVLLLGQIGSVSTDAWMIWNHLRDFHGVEHVCRHECDVCLAHHSASVRCNCLRDHNEADRQLYVCSNGDASHRQHHAPVAVLPPFRSQSVPDAASLPAHPAYRTRRKIPLDVAPFILHKGLRAPPVMA</sequence>
<proteinExistence type="predicted"/>
<gene>
    <name evidence="1" type="ORF">A5CBH24_01950</name>
</gene>
<keyword evidence="2" id="KW-1185">Reference proteome</keyword>
<evidence type="ECO:0000313" key="1">
    <source>
        <dbReference type="EMBL" id="BBL02882.1"/>
    </source>
</evidence>
<name>A0A3D2BEM6_9BACT</name>
<organism evidence="1 2">
    <name type="scientific">Alistipes communis</name>
    <dbReference type="NCBI Taxonomy" id="2585118"/>
    <lineage>
        <taxon>Bacteria</taxon>
        <taxon>Pseudomonadati</taxon>
        <taxon>Bacteroidota</taxon>
        <taxon>Bacteroidia</taxon>
        <taxon>Bacteroidales</taxon>
        <taxon>Rikenellaceae</taxon>
        <taxon>Alistipes</taxon>
    </lineage>
</organism>
<dbReference type="RefSeq" id="WP_227045505.1">
    <property type="nucleotide sequence ID" value="NZ_JAJCKE010000033.1"/>
</dbReference>
<dbReference type="AlphaFoldDB" id="A0A3D2BEM6"/>
<protein>
    <submittedName>
        <fullName evidence="1">Uncharacterized protein</fullName>
    </submittedName>
</protein>
<dbReference type="EMBL" id="AP019735">
    <property type="protein sequence ID" value="BBL02882.1"/>
    <property type="molecule type" value="Genomic_DNA"/>
</dbReference>
<accession>A0A3D2BEM6</accession>
<dbReference type="Proteomes" id="UP000318946">
    <property type="component" value="Chromosome"/>
</dbReference>
<accession>A0A4Y1XPP7</accession>
<reference evidence="2" key="1">
    <citation type="submission" date="2019-06" db="EMBL/GenBank/DDBJ databases">
        <title>Alistipes onderdonkii subsp. vulgaris subsp. nov., Alistipes dispar sp. nov. and Alistipes communis sp. nov., isolated from human faeces, and creation of Alistipes onderdonkii subsp. onderdonkii subsp. nov.</title>
        <authorList>
            <person name="Sakamoto M."/>
            <person name="Ikeyama N."/>
            <person name="Ogata Y."/>
            <person name="Suda W."/>
            <person name="Iino T."/>
            <person name="Hattori M."/>
            <person name="Ohkuma M."/>
        </authorList>
    </citation>
    <scope>NUCLEOTIDE SEQUENCE [LARGE SCALE GENOMIC DNA]</scope>
    <source>
        <strain evidence="2">5CBH24</strain>
    </source>
</reference>
<dbReference type="STRING" id="1118061.GCA_000311925_02022"/>
<evidence type="ECO:0000313" key="2">
    <source>
        <dbReference type="Proteomes" id="UP000318946"/>
    </source>
</evidence>